<keyword evidence="1" id="KW-0812">Transmembrane</keyword>
<dbReference type="InterPro" id="IPR021741">
    <property type="entry name" value="DUF3311"/>
</dbReference>
<evidence type="ECO:0000256" key="1">
    <source>
        <dbReference type="SAM" id="Phobius"/>
    </source>
</evidence>
<feature type="transmembrane region" description="Helical" evidence="1">
    <location>
        <begin position="54"/>
        <end position="75"/>
    </location>
</feature>
<protein>
    <submittedName>
        <fullName evidence="2">DUF3311 domain-containing protein</fullName>
    </submittedName>
</protein>
<evidence type="ECO:0000313" key="3">
    <source>
        <dbReference type="Proteomes" id="UP001303001"/>
    </source>
</evidence>
<keyword evidence="1" id="KW-1133">Transmembrane helix</keyword>
<dbReference type="Proteomes" id="UP001303001">
    <property type="component" value="Chromosome"/>
</dbReference>
<reference evidence="2 3" key="1">
    <citation type="submission" date="2023-09" db="EMBL/GenBank/DDBJ databases">
        <title>Micromonospora halotolerans DSM 45598 genome sequence.</title>
        <authorList>
            <person name="Mo P."/>
        </authorList>
    </citation>
    <scope>NUCLEOTIDE SEQUENCE [LARGE SCALE GENOMIC DNA]</scope>
    <source>
        <strain evidence="2 3">DSM 45598</strain>
    </source>
</reference>
<evidence type="ECO:0000313" key="2">
    <source>
        <dbReference type="EMBL" id="WNM38593.1"/>
    </source>
</evidence>
<dbReference type="RefSeq" id="WP_313720282.1">
    <property type="nucleotide sequence ID" value="NZ_CP134876.1"/>
</dbReference>
<organism evidence="2 3">
    <name type="scientific">Micromonospora halotolerans</name>
    <dbReference type="NCBI Taxonomy" id="709879"/>
    <lineage>
        <taxon>Bacteria</taxon>
        <taxon>Bacillati</taxon>
        <taxon>Actinomycetota</taxon>
        <taxon>Actinomycetes</taxon>
        <taxon>Micromonosporales</taxon>
        <taxon>Micromonosporaceae</taxon>
        <taxon>Micromonospora</taxon>
    </lineage>
</organism>
<proteinExistence type="predicted"/>
<sequence length="85" mass="9220">MDAGEEGDVLAPSARPAHAWAWLQAVALALPVLGAVATPVFARAEPRLFGVPFFHWYQLAWVPFTAACLVCAYLAHRRTGRPGPH</sequence>
<gene>
    <name evidence="2" type="ORF">RMN56_26195</name>
</gene>
<keyword evidence="1" id="KW-0472">Membrane</keyword>
<accession>A0ABY9ZTI2</accession>
<dbReference type="EMBL" id="CP134876">
    <property type="protein sequence ID" value="WNM38593.1"/>
    <property type="molecule type" value="Genomic_DNA"/>
</dbReference>
<dbReference type="Pfam" id="PF11755">
    <property type="entry name" value="DUF3311"/>
    <property type="match status" value="1"/>
</dbReference>
<feature type="transmembrane region" description="Helical" evidence="1">
    <location>
        <begin position="20"/>
        <end position="42"/>
    </location>
</feature>
<keyword evidence="3" id="KW-1185">Reference proteome</keyword>
<name>A0ABY9ZTI2_9ACTN</name>